<dbReference type="Pfam" id="PF01865">
    <property type="entry name" value="PhoU_div"/>
    <property type="match status" value="1"/>
</dbReference>
<evidence type="ECO:0000313" key="3">
    <source>
        <dbReference type="EMBL" id="MBD3324135.1"/>
    </source>
</evidence>
<protein>
    <submittedName>
        <fullName evidence="3">TIGR00153 family protein</fullName>
    </submittedName>
</protein>
<evidence type="ECO:0000256" key="2">
    <source>
        <dbReference type="SAM" id="Coils"/>
    </source>
</evidence>
<organism evidence="3 4">
    <name type="scientific">candidate division KSB3 bacterium</name>
    <dbReference type="NCBI Taxonomy" id="2044937"/>
    <lineage>
        <taxon>Bacteria</taxon>
        <taxon>candidate division KSB3</taxon>
    </lineage>
</organism>
<name>A0A9D5Q522_9BACT</name>
<dbReference type="PANTHER" id="PTHR36536">
    <property type="entry name" value="UPF0111 PROTEIN HI_1603"/>
    <property type="match status" value="1"/>
</dbReference>
<accession>A0A9D5Q522</accession>
<dbReference type="InterPro" id="IPR038078">
    <property type="entry name" value="PhoU-like_sf"/>
</dbReference>
<evidence type="ECO:0000313" key="4">
    <source>
        <dbReference type="Proteomes" id="UP000649604"/>
    </source>
</evidence>
<dbReference type="SUPFAM" id="SSF109755">
    <property type="entry name" value="PhoU-like"/>
    <property type="match status" value="1"/>
</dbReference>
<comment type="similarity">
    <text evidence="1">Belongs to the UPF0111 family.</text>
</comment>
<dbReference type="Gene3D" id="1.20.58.220">
    <property type="entry name" value="Phosphate transport system protein phou homolog 2, domain 2"/>
    <property type="match status" value="1"/>
</dbReference>
<dbReference type="InterPro" id="IPR002727">
    <property type="entry name" value="DUF47"/>
</dbReference>
<reference evidence="3" key="1">
    <citation type="submission" date="2019-11" db="EMBL/GenBank/DDBJ databases">
        <title>Microbial mats filling the niche in hypersaline microbial mats.</title>
        <authorList>
            <person name="Wong H.L."/>
            <person name="Macleod F.I."/>
            <person name="White R.A. III"/>
            <person name="Burns B.P."/>
        </authorList>
    </citation>
    <scope>NUCLEOTIDE SEQUENCE</scope>
    <source>
        <strain evidence="3">Rbin_158</strain>
    </source>
</reference>
<sequence>MRRRREAMPIFFWNREKEIEKLMDSYLTETRTCLDSFQECMFALLEDSTSERSQALVEQVDQAESRADDLRHKIEFELYGKALMPESRGDLLGLVEAIDRVPNWAEEVVYDIHLQRVEFPAHLLDQFREIVKLNVECFHVLETAITSLFTDIDAVFQLTQDVDKLEGEIDQLEHDLIRAVFDIEERLSYRHLLHFIIRRLCDISDKSENVADRLVVLAAKKRI</sequence>
<keyword evidence="2" id="KW-0175">Coiled coil</keyword>
<dbReference type="AlphaFoldDB" id="A0A9D5Q522"/>
<dbReference type="InterPro" id="IPR018445">
    <property type="entry name" value="Put_Phosphate_transp_reg"/>
</dbReference>
<proteinExistence type="inferred from homology"/>
<comment type="caution">
    <text evidence="3">The sequence shown here is derived from an EMBL/GenBank/DDBJ whole genome shotgun (WGS) entry which is preliminary data.</text>
</comment>
<dbReference type="PANTHER" id="PTHR36536:SF3">
    <property type="entry name" value="UPF0111 PROTEIN HI_1603"/>
    <property type="match status" value="1"/>
</dbReference>
<dbReference type="NCBIfam" id="TIGR00153">
    <property type="entry name" value="TIGR00153 family protein"/>
    <property type="match status" value="1"/>
</dbReference>
<dbReference type="EMBL" id="WJJP01000191">
    <property type="protein sequence ID" value="MBD3324135.1"/>
    <property type="molecule type" value="Genomic_DNA"/>
</dbReference>
<gene>
    <name evidence="3" type="ORF">GF339_06095</name>
</gene>
<feature type="coiled-coil region" evidence="2">
    <location>
        <begin position="155"/>
        <end position="182"/>
    </location>
</feature>
<evidence type="ECO:0000256" key="1">
    <source>
        <dbReference type="ARBA" id="ARBA00008591"/>
    </source>
</evidence>
<dbReference type="Proteomes" id="UP000649604">
    <property type="component" value="Unassembled WGS sequence"/>
</dbReference>